<dbReference type="PANTHER" id="PTHR36729">
    <property type="entry name" value="EXPRESSED PROTEIN"/>
    <property type="match status" value="1"/>
</dbReference>
<comment type="caution">
    <text evidence="2">The sequence shown here is derived from an EMBL/GenBank/DDBJ whole genome shotgun (WGS) entry which is preliminary data.</text>
</comment>
<dbReference type="Pfam" id="PF24869">
    <property type="entry name" value="DUF7734"/>
    <property type="match status" value="1"/>
</dbReference>
<sequence>MLKHRVCNSQSLPYILPYHFPICNYNSIQTIISFPYHSSFITTHKSDARQSLAPELCRARRRVIYDDDDEEEDAHNNNNNAELAFLEFYSQSVRNEALLVKADVDEEEVEVLIFKGFSSCLSYRTSPDPSKSVLPARAVIKCIDRIKGPFDPSNIVYLEKGLTVEAFKDRILS</sequence>
<reference evidence="3" key="1">
    <citation type="journal article" date="2023" name="Proc. Natl. Acad. Sci. U.S.A.">
        <title>Genomic and structural basis for evolution of tropane alkaloid biosynthesis.</title>
        <authorList>
            <person name="Wanga Y.-J."/>
            <person name="Taina T."/>
            <person name="Yua J.-Y."/>
            <person name="Lia J."/>
            <person name="Xua B."/>
            <person name="Chenc J."/>
            <person name="D'Auriad J.C."/>
            <person name="Huanga J.-P."/>
            <person name="Huanga S.-X."/>
        </authorList>
    </citation>
    <scope>NUCLEOTIDE SEQUENCE [LARGE SCALE GENOMIC DNA]</scope>
    <source>
        <strain evidence="3">cv. KIB-2019</strain>
    </source>
</reference>
<dbReference type="AlphaFoldDB" id="A0A9Q1LAC2"/>
<organism evidence="2 3">
    <name type="scientific">Anisodus acutangulus</name>
    <dbReference type="NCBI Taxonomy" id="402998"/>
    <lineage>
        <taxon>Eukaryota</taxon>
        <taxon>Viridiplantae</taxon>
        <taxon>Streptophyta</taxon>
        <taxon>Embryophyta</taxon>
        <taxon>Tracheophyta</taxon>
        <taxon>Spermatophyta</taxon>
        <taxon>Magnoliopsida</taxon>
        <taxon>eudicotyledons</taxon>
        <taxon>Gunneridae</taxon>
        <taxon>Pentapetalae</taxon>
        <taxon>asterids</taxon>
        <taxon>lamiids</taxon>
        <taxon>Solanales</taxon>
        <taxon>Solanaceae</taxon>
        <taxon>Solanoideae</taxon>
        <taxon>Hyoscyameae</taxon>
        <taxon>Anisodus</taxon>
    </lineage>
</organism>
<protein>
    <recommendedName>
        <fullName evidence="1">DUF7734 domain-containing protein</fullName>
    </recommendedName>
</protein>
<keyword evidence="3" id="KW-1185">Reference proteome</keyword>
<proteinExistence type="predicted"/>
<evidence type="ECO:0000259" key="1">
    <source>
        <dbReference type="Pfam" id="PF24869"/>
    </source>
</evidence>
<dbReference type="OrthoDB" id="2018366at2759"/>
<dbReference type="InterPro" id="IPR056636">
    <property type="entry name" value="DUF7734"/>
</dbReference>
<dbReference type="GO" id="GO:0009507">
    <property type="term" value="C:chloroplast"/>
    <property type="evidence" value="ECO:0007669"/>
    <property type="project" value="TreeGrafter"/>
</dbReference>
<evidence type="ECO:0000313" key="2">
    <source>
        <dbReference type="EMBL" id="KAJ8531560.1"/>
    </source>
</evidence>
<accession>A0A9Q1LAC2</accession>
<dbReference type="PANTHER" id="PTHR36729:SF2">
    <property type="entry name" value="EXPRESSED PROTEIN"/>
    <property type="match status" value="1"/>
</dbReference>
<name>A0A9Q1LAC2_9SOLA</name>
<dbReference type="Proteomes" id="UP001152561">
    <property type="component" value="Unassembled WGS sequence"/>
</dbReference>
<feature type="domain" description="DUF7734" evidence="1">
    <location>
        <begin position="85"/>
        <end position="170"/>
    </location>
</feature>
<evidence type="ECO:0000313" key="3">
    <source>
        <dbReference type="Proteomes" id="UP001152561"/>
    </source>
</evidence>
<gene>
    <name evidence="2" type="ORF">K7X08_026994</name>
</gene>
<dbReference type="EMBL" id="JAJAGQ010000021">
    <property type="protein sequence ID" value="KAJ8531560.1"/>
    <property type="molecule type" value="Genomic_DNA"/>
</dbReference>